<gene>
    <name evidence="2" type="ORF">EA71_02282</name>
</gene>
<feature type="domain" description="Mga helix-turn-helix" evidence="1">
    <location>
        <begin position="77"/>
        <end position="155"/>
    </location>
</feature>
<dbReference type="EMBL" id="LEPB01000004">
    <property type="protein sequence ID" value="RCA11523.1"/>
    <property type="molecule type" value="Genomic_DNA"/>
</dbReference>
<dbReference type="AlphaFoldDB" id="A0A367CIM9"/>
<comment type="caution">
    <text evidence="2">The sequence shown here is derived from an EMBL/GenBank/DDBJ whole genome shotgun (WGS) entry which is preliminary data.</text>
</comment>
<sequence>MRTLLSKKESAQLIILEVLLEKQKISLDDLAKVSLISKQTLCSYLDELLTKLPFLQIKKKNNEIRLLKNTIISYPVIYSYFYTCSDHFAFLEYLFFHPFTQTNKLIDQLHLNPSKYRRIKKQTICFLEKENIFLSNSPLYFHGDFYHLAHFFTTFLYEKYPSLTSLIPARERKVIKEITGGLSKQIPEELHIELYIWVMIKLSMHYPRCLTDSSNQEMDCSKILVNQKRFEQTFKIPYTVFIHNLFVRCYTDLNQPILPTEKREFKKELLHLRKKMYQIFQAQSDSFLPHTVDLIIHFLDGRTYLLNSFKKRFVLDFFMQNGCFCSRISEQLKQAFLIFRNKIANDDLFFELIYYLIVHDTTLVQLFIQHQQAKRIAVACTFGNPHNLMLAAYLNQWFGSRFSFEAITFDNMVNLERQVETYDFFLTNLAIVDHPKCISCDSFLNNHDLNYLVHLFSHSMFQDWLKEFR</sequence>
<name>A0A367CIM9_9ENTE</name>
<dbReference type="InterPro" id="IPR007737">
    <property type="entry name" value="Mga_HTH"/>
</dbReference>
<proteinExistence type="predicted"/>
<dbReference type="Proteomes" id="UP000252797">
    <property type="component" value="Unassembled WGS sequence"/>
</dbReference>
<dbReference type="STRING" id="53345.LIU_11880"/>
<evidence type="ECO:0000259" key="1">
    <source>
        <dbReference type="Pfam" id="PF05043"/>
    </source>
</evidence>
<organism evidence="2 3">
    <name type="scientific">Enterococcus durans</name>
    <dbReference type="NCBI Taxonomy" id="53345"/>
    <lineage>
        <taxon>Bacteria</taxon>
        <taxon>Bacillati</taxon>
        <taxon>Bacillota</taxon>
        <taxon>Bacilli</taxon>
        <taxon>Lactobacillales</taxon>
        <taxon>Enterococcaceae</taxon>
        <taxon>Enterococcus</taxon>
    </lineage>
</organism>
<accession>A0A367CIM9</accession>
<reference evidence="2 3" key="1">
    <citation type="submission" date="2015-06" db="EMBL/GenBank/DDBJ databases">
        <title>The Genome Sequence of Enterococcus durans 4EA1.</title>
        <authorList>
            <consortium name="The Broad Institute Genomics Platform"/>
            <consortium name="The Broad Institute Genome Sequencing Center for Infectious Disease"/>
            <person name="Earl A.M."/>
            <person name="Van Tyne D."/>
            <person name="Lebreton F."/>
            <person name="Saavedra J.T."/>
            <person name="Gilmore M.S."/>
            <person name="Manson Mcguire A."/>
            <person name="Clock S."/>
            <person name="Crupain M."/>
            <person name="Rangan U."/>
            <person name="Young S."/>
            <person name="Abouelleil A."/>
            <person name="Cao P."/>
            <person name="Chapman S.B."/>
            <person name="Griggs A."/>
            <person name="Priest M."/>
            <person name="Shea T."/>
            <person name="Wortman J."/>
            <person name="Nusbaum C."/>
            <person name="Birren B."/>
        </authorList>
    </citation>
    <scope>NUCLEOTIDE SEQUENCE [LARGE SCALE GENOMIC DNA]</scope>
    <source>
        <strain evidence="2 3">4EA1</strain>
    </source>
</reference>
<evidence type="ECO:0000313" key="3">
    <source>
        <dbReference type="Proteomes" id="UP000252797"/>
    </source>
</evidence>
<dbReference type="Pfam" id="PF05043">
    <property type="entry name" value="Mga"/>
    <property type="match status" value="1"/>
</dbReference>
<evidence type="ECO:0000313" key="2">
    <source>
        <dbReference type="EMBL" id="RCA11523.1"/>
    </source>
</evidence>
<dbReference type="RefSeq" id="WP_113846152.1">
    <property type="nucleotide sequence ID" value="NZ_LEPB01000004.1"/>
</dbReference>
<protein>
    <recommendedName>
        <fullName evidence="1">Mga helix-turn-helix domain-containing protein</fullName>
    </recommendedName>
</protein>